<evidence type="ECO:0000313" key="3">
    <source>
        <dbReference type="Proteomes" id="UP000191285"/>
    </source>
</evidence>
<accession>A0A1V6TBB6</accession>
<keyword evidence="1" id="KW-0732">Signal</keyword>
<dbReference type="PANTHER" id="PTHR33339">
    <property type="entry name" value="LYSM DOMAIN-CONTAINING PROTEIN"/>
    <property type="match status" value="1"/>
</dbReference>
<dbReference type="OrthoDB" id="4377472at2759"/>
<dbReference type="STRING" id="303698.A0A1V6TBB6"/>
<dbReference type="Proteomes" id="UP000191285">
    <property type="component" value="Unassembled WGS sequence"/>
</dbReference>
<feature type="signal peptide" evidence="1">
    <location>
        <begin position="1"/>
        <end position="16"/>
    </location>
</feature>
<proteinExistence type="predicted"/>
<reference evidence="3" key="1">
    <citation type="journal article" date="2017" name="Nat. Microbiol.">
        <title>Global analysis of biosynthetic gene clusters reveals vast potential of secondary metabolite production in Penicillium species.</title>
        <authorList>
            <person name="Nielsen J.C."/>
            <person name="Grijseels S."/>
            <person name="Prigent S."/>
            <person name="Ji B."/>
            <person name="Dainat J."/>
            <person name="Nielsen K.F."/>
            <person name="Frisvad J.C."/>
            <person name="Workman M."/>
            <person name="Nielsen J."/>
        </authorList>
    </citation>
    <scope>NUCLEOTIDE SEQUENCE [LARGE SCALE GENOMIC DNA]</scope>
    <source>
        <strain evidence="3">IBT 24891</strain>
    </source>
</reference>
<gene>
    <name evidence="2" type="ORF">PENSTE_c008G00427</name>
</gene>
<dbReference type="AlphaFoldDB" id="A0A1V6TBB6"/>
<dbReference type="EMBL" id="MLKD01000008">
    <property type="protein sequence ID" value="OQE23607.1"/>
    <property type="molecule type" value="Genomic_DNA"/>
</dbReference>
<comment type="caution">
    <text evidence="2">The sequence shown here is derived from an EMBL/GenBank/DDBJ whole genome shotgun (WGS) entry which is preliminary data.</text>
</comment>
<evidence type="ECO:0000313" key="2">
    <source>
        <dbReference type="EMBL" id="OQE23607.1"/>
    </source>
</evidence>
<name>A0A1V6TBB6_9EURO</name>
<protein>
    <recommendedName>
        <fullName evidence="4">Berberine/berberine-like domain-containing protein</fullName>
    </recommendedName>
</protein>
<feature type="chain" id="PRO_5012031477" description="Berberine/berberine-like domain-containing protein" evidence="1">
    <location>
        <begin position="17"/>
        <end position="479"/>
    </location>
</feature>
<keyword evidence="3" id="KW-1185">Reference proteome</keyword>
<sequence>MQKGLISALLATGAVAIPRGNLARSEAGTTTTTEASSTTEANSAATPTDLIYQIGSEACDNTGRTTENWDKFGMDNYTGEIWTQFLKNIWFDHDDVSDDSSFIDDECKNQGSIDFWTPTFYFILKSLQNFHAWQKAMYERVMDFGESVEGQSASIVSDFTHHDVSDDGISDTSAQMSAAMGILGAILASCEPCSMAAGSASSFISMGAGLATAAEEAATDINQAELDNMESLEKALAASVQNIADTFLSLGKSVLSSDVTSMGKDFYNYPNSAPSVLQNGAFAEPWSDENWGETDDRIKKYFAASAINSVWAMEKIFIVKGKSKTVHGKSFKSFKFEGELLVDDSRICEEGDDPTCYIFMIAQSVSNAGHHWLNPMGLDKLGDYNNLDLLKFAQSADWFQNTYGAYLQNATATRISDALSKDDVDSPYFVNMPVVSFDETPSLDTHKFKHAVWTPESYFINELAHYVSTLDGWPYDSMW</sequence>
<dbReference type="PANTHER" id="PTHR33339:SF1">
    <property type="entry name" value="LYSM DOMAIN-CONTAINING PROTEIN"/>
    <property type="match status" value="1"/>
</dbReference>
<evidence type="ECO:0008006" key="4">
    <source>
        <dbReference type="Google" id="ProtNLM"/>
    </source>
</evidence>
<evidence type="ECO:0000256" key="1">
    <source>
        <dbReference type="SAM" id="SignalP"/>
    </source>
</evidence>
<organism evidence="2 3">
    <name type="scientific">Penicillium steckii</name>
    <dbReference type="NCBI Taxonomy" id="303698"/>
    <lineage>
        <taxon>Eukaryota</taxon>
        <taxon>Fungi</taxon>
        <taxon>Dikarya</taxon>
        <taxon>Ascomycota</taxon>
        <taxon>Pezizomycotina</taxon>
        <taxon>Eurotiomycetes</taxon>
        <taxon>Eurotiomycetidae</taxon>
        <taxon>Eurotiales</taxon>
        <taxon>Aspergillaceae</taxon>
        <taxon>Penicillium</taxon>
    </lineage>
</organism>